<comment type="subcellular location">
    <subcellularLocation>
        <location evidence="1">Nucleus</location>
    </subcellularLocation>
</comment>
<evidence type="ECO:0000256" key="2">
    <source>
        <dbReference type="ARBA" id="ARBA00023015"/>
    </source>
</evidence>
<evidence type="ECO:0000256" key="1">
    <source>
        <dbReference type="ARBA" id="ARBA00004123"/>
    </source>
</evidence>
<dbReference type="Gene3D" id="3.90.70.200">
    <property type="entry name" value="Plus-3 domain"/>
    <property type="match status" value="1"/>
</dbReference>
<dbReference type="SMART" id="SM00719">
    <property type="entry name" value="Plus3"/>
    <property type="match status" value="1"/>
</dbReference>
<accession>A0AAW2KVW9</accession>
<reference evidence="7" key="2">
    <citation type="journal article" date="2024" name="Plant">
        <title>Genomic evolution and insights into agronomic trait innovations of Sesamum species.</title>
        <authorList>
            <person name="Miao H."/>
            <person name="Wang L."/>
            <person name="Qu L."/>
            <person name="Liu H."/>
            <person name="Sun Y."/>
            <person name="Le M."/>
            <person name="Wang Q."/>
            <person name="Wei S."/>
            <person name="Zheng Y."/>
            <person name="Lin W."/>
            <person name="Duan Y."/>
            <person name="Cao H."/>
            <person name="Xiong S."/>
            <person name="Wang X."/>
            <person name="Wei L."/>
            <person name="Li C."/>
            <person name="Ma Q."/>
            <person name="Ju M."/>
            <person name="Zhao R."/>
            <person name="Li G."/>
            <person name="Mu C."/>
            <person name="Tian Q."/>
            <person name="Mei H."/>
            <person name="Zhang T."/>
            <person name="Gao T."/>
            <person name="Zhang H."/>
        </authorList>
    </citation>
    <scope>NUCLEOTIDE SEQUENCE</scope>
    <source>
        <strain evidence="7">G01</strain>
    </source>
</reference>
<feature type="region of interest" description="Disordered" evidence="5">
    <location>
        <begin position="24"/>
        <end position="47"/>
    </location>
</feature>
<evidence type="ECO:0000259" key="6">
    <source>
        <dbReference type="PROSITE" id="PS51360"/>
    </source>
</evidence>
<feature type="compositionally biased region" description="Basic and acidic residues" evidence="5">
    <location>
        <begin position="130"/>
        <end position="159"/>
    </location>
</feature>
<dbReference type="InterPro" id="IPR036128">
    <property type="entry name" value="Plus3-like_sf"/>
</dbReference>
<reference evidence="7" key="1">
    <citation type="submission" date="2020-06" db="EMBL/GenBank/DDBJ databases">
        <authorList>
            <person name="Li T."/>
            <person name="Hu X."/>
            <person name="Zhang T."/>
            <person name="Song X."/>
            <person name="Zhang H."/>
            <person name="Dai N."/>
            <person name="Sheng W."/>
            <person name="Hou X."/>
            <person name="Wei L."/>
        </authorList>
    </citation>
    <scope>NUCLEOTIDE SEQUENCE</scope>
    <source>
        <strain evidence="7">G01</strain>
        <tissue evidence="7">Leaf</tissue>
    </source>
</reference>
<feature type="domain" description="Plus3" evidence="6">
    <location>
        <begin position="411"/>
        <end position="546"/>
    </location>
</feature>
<feature type="compositionally biased region" description="Basic and acidic residues" evidence="5">
    <location>
        <begin position="96"/>
        <end position="107"/>
    </location>
</feature>
<evidence type="ECO:0000256" key="3">
    <source>
        <dbReference type="ARBA" id="ARBA00023163"/>
    </source>
</evidence>
<dbReference type="PANTHER" id="PTHR13115">
    <property type="entry name" value="RNA POLYMERASE-ASSOCIATED PROTEIN RTF1 HOMOLOG"/>
    <property type="match status" value="1"/>
</dbReference>
<dbReference type="Pfam" id="PF03126">
    <property type="entry name" value="Plus-3"/>
    <property type="match status" value="1"/>
</dbReference>
<feature type="region of interest" description="Disordered" evidence="5">
    <location>
        <begin position="75"/>
        <end position="194"/>
    </location>
</feature>
<dbReference type="FunFam" id="3.90.70.200:FF:000003">
    <property type="entry name" value="RNA polymerase-associated protein RTF1"/>
    <property type="match status" value="1"/>
</dbReference>
<name>A0AAW2KVW9_9LAMI</name>
<dbReference type="EMBL" id="JACGWK010000016">
    <property type="protein sequence ID" value="KAL0310663.1"/>
    <property type="molecule type" value="Genomic_DNA"/>
</dbReference>
<dbReference type="SUPFAM" id="SSF159042">
    <property type="entry name" value="Plus3-like"/>
    <property type="match status" value="1"/>
</dbReference>
<keyword evidence="4" id="KW-0539">Nucleus</keyword>
<protein>
    <submittedName>
        <fullName evidence="7">Protein RTF1</fullName>
    </submittedName>
</protein>
<organism evidence="7">
    <name type="scientific">Sesamum angustifolium</name>
    <dbReference type="NCBI Taxonomy" id="2727405"/>
    <lineage>
        <taxon>Eukaryota</taxon>
        <taxon>Viridiplantae</taxon>
        <taxon>Streptophyta</taxon>
        <taxon>Embryophyta</taxon>
        <taxon>Tracheophyta</taxon>
        <taxon>Spermatophyta</taxon>
        <taxon>Magnoliopsida</taxon>
        <taxon>eudicotyledons</taxon>
        <taxon>Gunneridae</taxon>
        <taxon>Pentapetalae</taxon>
        <taxon>asterids</taxon>
        <taxon>lamiids</taxon>
        <taxon>Lamiales</taxon>
        <taxon>Pedaliaceae</taxon>
        <taxon>Sesamum</taxon>
    </lineage>
</organism>
<feature type="region of interest" description="Disordered" evidence="5">
    <location>
        <begin position="282"/>
        <end position="363"/>
    </location>
</feature>
<gene>
    <name evidence="7" type="ORF">Sangu_2361000</name>
</gene>
<keyword evidence="2" id="KW-0805">Transcription regulation</keyword>
<dbReference type="PROSITE" id="PS51360">
    <property type="entry name" value="PLUS3"/>
    <property type="match status" value="1"/>
</dbReference>
<comment type="caution">
    <text evidence="7">The sequence shown here is derived from an EMBL/GenBank/DDBJ whole genome shotgun (WGS) entry which is preliminary data.</text>
</comment>
<dbReference type="InterPro" id="IPR004343">
    <property type="entry name" value="Plus-3_dom"/>
</dbReference>
<feature type="compositionally biased region" description="Polar residues" evidence="5">
    <location>
        <begin position="108"/>
        <end position="123"/>
    </location>
</feature>
<dbReference type="AlphaFoldDB" id="A0AAW2KVW9"/>
<feature type="compositionally biased region" description="Basic residues" evidence="5">
    <location>
        <begin position="82"/>
        <end position="95"/>
    </location>
</feature>
<evidence type="ECO:0000313" key="7">
    <source>
        <dbReference type="EMBL" id="KAL0310663.1"/>
    </source>
</evidence>
<proteinExistence type="predicted"/>
<evidence type="ECO:0000256" key="5">
    <source>
        <dbReference type="SAM" id="MobiDB-lite"/>
    </source>
</evidence>
<dbReference type="PANTHER" id="PTHR13115:SF8">
    <property type="entry name" value="RNA POLYMERASE-ASSOCIATED PROTEIN RTF1 HOMOLOG"/>
    <property type="match status" value="1"/>
</dbReference>
<dbReference type="GO" id="GO:0003677">
    <property type="term" value="F:DNA binding"/>
    <property type="evidence" value="ECO:0007669"/>
    <property type="project" value="InterPro"/>
</dbReference>
<dbReference type="GO" id="GO:1990269">
    <property type="term" value="F:RNA polymerase II C-terminal domain phosphoserine binding"/>
    <property type="evidence" value="ECO:0007669"/>
    <property type="project" value="TreeGrafter"/>
</dbReference>
<sequence>MRQFGIGGFALPVTAVIRSDISVDEDDETAAPRVTYSRESVEASGDPCPVSATWSSLCVIGSKDSMASSEKLVLGAAGKKATTGRKVRSAPRNRRSLKDLYADDRSNSKTNDASEGSSGNPSGSRVRGKRSLDPTERDDDRGTRQKMDGSDREHDHDENSLAITLYKGETDDHGTQQKMDESSDRDRNHDHDENPLAIELYKGEDDDHGTRQRMDEIDREHVRDENALAIELYKDEDDRQKLSELTELQREMILTERAMERSEQEWAENLAKWKAEYRRGSCSRPRTRQTQKKAERAGALAELAKRRSDRKSKSQIPPVSGGPLTLAVYGNPSGSGSGSHGVEGSSRRNEGARRHSICKNSAVNDKPPTLAICGNTSRRQSDAHDVNRELALNAGTASDSDEDDIWSKNKVPTYENIRDITIQRSTLEKWYTETFFEELIVGCFVRLAIGSSLYGTVYRLCPVRRVDTRGPDCTYEFDNKTTYKYLNAVWGPDSTAVSWQMISVSNATPTKKEFDQWLSEVKRFGGFMPTKRRHGRRAEKVRLRSELETVDDVVEVERIKARLQELDAARAPERQDARVLRLAEMNRRNKLENLRNASEKKPVNANLKAGDPGYDPFSRRWTRSTNYFLAKSSTGGQKNDDATAAVADSSIGVAVSADPGAGTEAASGASKLVDASVSSAQAEAPSGVGKSVDTSIPSAEMEAAAGAGKSVDASAPVEQGTDSFHNFELSVSLDALQKFGGPKGVKAGFMARKQRIESNLGRKVPEDDGRKHDRALSITEYMKRRGLL</sequence>
<feature type="compositionally biased region" description="Basic and acidic residues" evidence="5">
    <location>
        <begin position="168"/>
        <end position="194"/>
    </location>
</feature>
<dbReference type="GO" id="GO:0016593">
    <property type="term" value="C:Cdc73/Paf1 complex"/>
    <property type="evidence" value="ECO:0007669"/>
    <property type="project" value="TreeGrafter"/>
</dbReference>
<evidence type="ECO:0000256" key="4">
    <source>
        <dbReference type="ARBA" id="ARBA00023242"/>
    </source>
</evidence>
<keyword evidence="3" id="KW-0804">Transcription</keyword>